<dbReference type="Gene3D" id="1.10.1070.20">
    <property type="match status" value="1"/>
</dbReference>
<evidence type="ECO:0000313" key="1">
    <source>
        <dbReference type="EMBL" id="RZT02334.1"/>
    </source>
</evidence>
<accession>A0A4Q7PN89</accession>
<dbReference type="OrthoDB" id="9812605at2"/>
<comment type="caution">
    <text evidence="1">The sequence shown here is derived from an EMBL/GenBank/DDBJ whole genome shotgun (WGS) entry which is preliminary data.</text>
</comment>
<sequence length="276" mass="32013">MRKQIVYEKQDLTWLSWSKIRNSSGTAGSFLKAYSDLGGEKTYYKLSNYDAVKGIVGHECVNEVIVDRFLTILGIEHLSYQLIHADVLVDGSTHTTWLCASRDFKQPGESKLALDAFYQAERLKDESPLAFCIRNGWADYIWQMLATDFLILNRDRHGANIEVLRNSRKKTLRLAPLFDHGLSLLFNCLDVKDVEKVQALEDKPVQCFVGSRSAWENLKLIPAGQVPKLNPLCETDREKLFDGLEETMPQVWRDKIWEMLWKRWKRYEDFCNQGRT</sequence>
<keyword evidence="2" id="KW-1185">Reference proteome</keyword>
<evidence type="ECO:0008006" key="3">
    <source>
        <dbReference type="Google" id="ProtNLM"/>
    </source>
</evidence>
<dbReference type="AlphaFoldDB" id="A0A4Q7PN89"/>
<evidence type="ECO:0000313" key="2">
    <source>
        <dbReference type="Proteomes" id="UP000292927"/>
    </source>
</evidence>
<dbReference type="EMBL" id="SGXF01000001">
    <property type="protein sequence ID" value="RZT02334.1"/>
    <property type="molecule type" value="Genomic_DNA"/>
</dbReference>
<organism evidence="1 2">
    <name type="scientific">Cuneatibacter caecimuris</name>
    <dbReference type="NCBI Taxonomy" id="1796618"/>
    <lineage>
        <taxon>Bacteria</taxon>
        <taxon>Bacillati</taxon>
        <taxon>Bacillota</taxon>
        <taxon>Clostridia</taxon>
        <taxon>Lachnospirales</taxon>
        <taxon>Lachnospiraceae</taxon>
        <taxon>Cuneatibacter</taxon>
    </lineage>
</organism>
<proteinExistence type="predicted"/>
<gene>
    <name evidence="1" type="ORF">EV209_0447</name>
</gene>
<reference evidence="1 2" key="1">
    <citation type="submission" date="2019-02" db="EMBL/GenBank/DDBJ databases">
        <title>Genomic Encyclopedia of Type Strains, Phase IV (KMG-IV): sequencing the most valuable type-strain genomes for metagenomic binning, comparative biology and taxonomic classification.</title>
        <authorList>
            <person name="Goeker M."/>
        </authorList>
    </citation>
    <scope>NUCLEOTIDE SEQUENCE [LARGE SCALE GENOMIC DNA]</scope>
    <source>
        <strain evidence="1 2">DSM 29486</strain>
    </source>
</reference>
<name>A0A4Q7PN89_9FIRM</name>
<protein>
    <recommendedName>
        <fullName evidence="3">HipA-like protein</fullName>
    </recommendedName>
</protein>
<dbReference type="RefSeq" id="WP_130432621.1">
    <property type="nucleotide sequence ID" value="NZ_SGXF01000001.1"/>
</dbReference>
<dbReference type="Proteomes" id="UP000292927">
    <property type="component" value="Unassembled WGS sequence"/>
</dbReference>